<comment type="caution">
    <text evidence="2">The sequence shown here is derived from an EMBL/GenBank/DDBJ whole genome shotgun (WGS) entry which is preliminary data.</text>
</comment>
<protein>
    <submittedName>
        <fullName evidence="2">Uncharacterized protein</fullName>
    </submittedName>
</protein>
<reference evidence="3" key="1">
    <citation type="journal article" date="2016" name="Nature">
        <title>The genome of the seagrass Zostera marina reveals angiosperm adaptation to the sea.</title>
        <authorList>
            <person name="Olsen J.L."/>
            <person name="Rouze P."/>
            <person name="Verhelst B."/>
            <person name="Lin Y.-C."/>
            <person name="Bayer T."/>
            <person name="Collen J."/>
            <person name="Dattolo E."/>
            <person name="De Paoli E."/>
            <person name="Dittami S."/>
            <person name="Maumus F."/>
            <person name="Michel G."/>
            <person name="Kersting A."/>
            <person name="Lauritano C."/>
            <person name="Lohaus R."/>
            <person name="Toepel M."/>
            <person name="Tonon T."/>
            <person name="Vanneste K."/>
            <person name="Amirebrahimi M."/>
            <person name="Brakel J."/>
            <person name="Bostroem C."/>
            <person name="Chovatia M."/>
            <person name="Grimwood J."/>
            <person name="Jenkins J.W."/>
            <person name="Jueterbock A."/>
            <person name="Mraz A."/>
            <person name="Stam W.T."/>
            <person name="Tice H."/>
            <person name="Bornberg-Bauer E."/>
            <person name="Green P.J."/>
            <person name="Pearson G.A."/>
            <person name="Procaccini G."/>
            <person name="Duarte C.M."/>
            <person name="Schmutz J."/>
            <person name="Reusch T.B.H."/>
            <person name="Van de Peer Y."/>
        </authorList>
    </citation>
    <scope>NUCLEOTIDE SEQUENCE [LARGE SCALE GENOMIC DNA]</scope>
    <source>
        <strain evidence="3">cv. Finnish</strain>
    </source>
</reference>
<dbReference type="EMBL" id="LFYR01001076">
    <property type="protein sequence ID" value="KMZ65106.1"/>
    <property type="molecule type" value="Genomic_DNA"/>
</dbReference>
<name>A0A0K9P7Z0_ZOSMR</name>
<feature type="region of interest" description="Disordered" evidence="1">
    <location>
        <begin position="226"/>
        <end position="284"/>
    </location>
</feature>
<feature type="region of interest" description="Disordered" evidence="1">
    <location>
        <begin position="1"/>
        <end position="77"/>
    </location>
</feature>
<evidence type="ECO:0000313" key="3">
    <source>
        <dbReference type="Proteomes" id="UP000036987"/>
    </source>
</evidence>
<evidence type="ECO:0000313" key="2">
    <source>
        <dbReference type="EMBL" id="KMZ65106.1"/>
    </source>
</evidence>
<dbReference type="InterPro" id="IPR053342">
    <property type="entry name" value="Exosome_cofactor/PTGS_suppr"/>
</dbReference>
<proteinExistence type="predicted"/>
<evidence type="ECO:0000256" key="1">
    <source>
        <dbReference type="SAM" id="MobiDB-lite"/>
    </source>
</evidence>
<dbReference type="OrthoDB" id="685075at2759"/>
<dbReference type="PANTHER" id="PTHR37260:SF2">
    <property type="entry name" value="PROTEIN ECERIFERUM 16"/>
    <property type="match status" value="1"/>
</dbReference>
<dbReference type="PANTHER" id="PTHR37260">
    <property type="entry name" value="PHOSPHORELAY PROTEIN"/>
    <property type="match status" value="1"/>
</dbReference>
<sequence length="398" mass="43930">MDQKATAKSKRSHSQHGKKAFSTHNSAEKKKKKPQFQGVAEKPRPSLPSNWDRYGGEGEEDEYTLPGEVANDGMVVPKSKGGDYRDLIEQAKSRVVGGDSGGLGSFFDSSVPEYIKDLSPMLSTRGDNLLVLGRDENFIVDDEPMSKFEVPFLSLDLHSLAAQLAKLKLSQRLFIDPEYIPEEMETNRTDKSVIQDFEPRESSSSTKGIHDLFNVGQHGFNVNERKIDGSDNDPIGIGGNDAGIEVKESPSSNEIKKNRDVRDSQRHLPSFDQINAPDSKWDMPSNVEIAKEGGELDMLLNSFSIDEPLVSSTKTISVENTVDVLLGETRPSYSSSTDNIDASHSTALDDTLDDLLAETYVNIKEQKNIFSTQTTAGVPLSHSVSKEFDDLNSWLDTL</sequence>
<dbReference type="OMA" id="VTEIEIC"/>
<dbReference type="AlphaFoldDB" id="A0A0K9P7Z0"/>
<feature type="compositionally biased region" description="Basic residues" evidence="1">
    <location>
        <begin position="7"/>
        <end position="21"/>
    </location>
</feature>
<keyword evidence="3" id="KW-1185">Reference proteome</keyword>
<dbReference type="Proteomes" id="UP000036987">
    <property type="component" value="Unassembled WGS sequence"/>
</dbReference>
<feature type="compositionally biased region" description="Basic and acidic residues" evidence="1">
    <location>
        <begin position="244"/>
        <end position="266"/>
    </location>
</feature>
<dbReference type="STRING" id="29655.A0A0K9P7Z0"/>
<organism evidence="2 3">
    <name type="scientific">Zostera marina</name>
    <name type="common">Eelgrass</name>
    <dbReference type="NCBI Taxonomy" id="29655"/>
    <lineage>
        <taxon>Eukaryota</taxon>
        <taxon>Viridiplantae</taxon>
        <taxon>Streptophyta</taxon>
        <taxon>Embryophyta</taxon>
        <taxon>Tracheophyta</taxon>
        <taxon>Spermatophyta</taxon>
        <taxon>Magnoliopsida</taxon>
        <taxon>Liliopsida</taxon>
        <taxon>Zosteraceae</taxon>
        <taxon>Zostera</taxon>
    </lineage>
</organism>
<gene>
    <name evidence="2" type="ORF">ZOSMA_339G00020</name>
</gene>
<accession>A0A0K9P7Z0</accession>